<comment type="cofactor">
    <cofactor evidence="1 6">
        <name>FAD</name>
        <dbReference type="ChEBI" id="CHEBI:57692"/>
    </cofactor>
</comment>
<evidence type="ECO:0000313" key="11">
    <source>
        <dbReference type="Proteomes" id="UP000441399"/>
    </source>
</evidence>
<dbReference type="PANTHER" id="PTHR43884">
    <property type="entry name" value="ACYL-COA DEHYDROGENASE"/>
    <property type="match status" value="1"/>
</dbReference>
<reference evidence="10 11" key="1">
    <citation type="submission" date="2019-11" db="EMBL/GenBank/DDBJ databases">
        <authorList>
            <person name="Holert J."/>
        </authorList>
    </citation>
    <scope>NUCLEOTIDE SEQUENCE [LARGE SCALE GENOMIC DNA]</scope>
    <source>
        <strain evidence="10">SB11_3</strain>
    </source>
</reference>
<sequence length="379" mass="41091">MALALNEEQRILKDSARDFLNENAPVEALRKLRDEKDATGYSTDLWQQMVELGWTAVAIPEQFGGLEFGLQGLGSIFQEMGQNLTASPLFSSVVLSAAVIELLGTAEQAESLLPEVITGETTLALALEETNRHAPTNISTSAEKSDDGFTLNGAKTFVLDGHTATKLLVVARTSGDKTSQEGLSVFLVDPITAGVSITRTFMMDSRNAANVTLDNVKISADALVGELNNAYPALDKALDRGRAILAAEMLGGCLEMFQRTVEYLKEREQFGVKIGTFQALKHRASQMFVEIELSKSLVLNALTAIDEDREDAAEAVTMAKAKLNDTYQLVTNEATQMHGGIGVTDELDVGLFLKRARVSIHALGDSPFMRDRLATLKGY</sequence>
<keyword evidence="5 6" id="KW-0560">Oxidoreductase</keyword>
<dbReference type="GO" id="GO:0050660">
    <property type="term" value="F:flavin adenine dinucleotide binding"/>
    <property type="evidence" value="ECO:0007669"/>
    <property type="project" value="InterPro"/>
</dbReference>
<feature type="domain" description="Acyl-CoA dehydrogenase/oxidase N-terminal" evidence="9">
    <location>
        <begin position="6"/>
        <end position="120"/>
    </location>
</feature>
<evidence type="ECO:0000259" key="7">
    <source>
        <dbReference type="Pfam" id="PF00441"/>
    </source>
</evidence>
<dbReference type="SUPFAM" id="SSF56645">
    <property type="entry name" value="Acyl-CoA dehydrogenase NM domain-like"/>
    <property type="match status" value="1"/>
</dbReference>
<dbReference type="InterPro" id="IPR009100">
    <property type="entry name" value="AcylCoA_DH/oxidase_NM_dom_sf"/>
</dbReference>
<dbReference type="InterPro" id="IPR046373">
    <property type="entry name" value="Acyl-CoA_Oxase/DH_mid-dom_sf"/>
</dbReference>
<evidence type="ECO:0000256" key="1">
    <source>
        <dbReference type="ARBA" id="ARBA00001974"/>
    </source>
</evidence>
<accession>A0A5S9QLR9</accession>
<dbReference type="EMBL" id="CACSIO010000034">
    <property type="protein sequence ID" value="CAA0119076.1"/>
    <property type="molecule type" value="Genomic_DNA"/>
</dbReference>
<dbReference type="InterPro" id="IPR009075">
    <property type="entry name" value="AcylCo_DH/oxidase_C"/>
</dbReference>
<evidence type="ECO:0000256" key="6">
    <source>
        <dbReference type="RuleBase" id="RU362125"/>
    </source>
</evidence>
<gene>
    <name evidence="10" type="primary">carC</name>
    <name evidence="10" type="ORF">OPDIPICF_02215</name>
</gene>
<dbReference type="InterPro" id="IPR036250">
    <property type="entry name" value="AcylCo_DH-like_C"/>
</dbReference>
<protein>
    <submittedName>
        <fullName evidence="10">Caffeyl-CoA reductase-Etf complex subunit CarC</fullName>
        <ecNumber evidence="10">1.3.1.108</ecNumber>
    </submittedName>
</protein>
<evidence type="ECO:0000256" key="3">
    <source>
        <dbReference type="ARBA" id="ARBA00022630"/>
    </source>
</evidence>
<evidence type="ECO:0000313" key="10">
    <source>
        <dbReference type="EMBL" id="CAA0119076.1"/>
    </source>
</evidence>
<dbReference type="EC" id="1.3.1.108" evidence="10"/>
<dbReference type="Proteomes" id="UP000441399">
    <property type="component" value="Unassembled WGS sequence"/>
</dbReference>
<dbReference type="CDD" id="cd00567">
    <property type="entry name" value="ACAD"/>
    <property type="match status" value="1"/>
</dbReference>
<dbReference type="PANTHER" id="PTHR43884:SF20">
    <property type="entry name" value="ACYL-COA DEHYDROGENASE FADE28"/>
    <property type="match status" value="1"/>
</dbReference>
<dbReference type="Gene3D" id="1.10.540.10">
    <property type="entry name" value="Acyl-CoA dehydrogenase/oxidase, N-terminal domain"/>
    <property type="match status" value="1"/>
</dbReference>
<evidence type="ECO:0000259" key="8">
    <source>
        <dbReference type="Pfam" id="PF02770"/>
    </source>
</evidence>
<proteinExistence type="inferred from homology"/>
<feature type="domain" description="Acyl-CoA dehydrogenase/oxidase C-terminal" evidence="7">
    <location>
        <begin position="235"/>
        <end position="374"/>
    </location>
</feature>
<evidence type="ECO:0000256" key="5">
    <source>
        <dbReference type="ARBA" id="ARBA00023002"/>
    </source>
</evidence>
<keyword evidence="4 6" id="KW-0274">FAD</keyword>
<keyword evidence="11" id="KW-1185">Reference proteome</keyword>
<dbReference type="InterPro" id="IPR037069">
    <property type="entry name" value="AcylCoA_DH/ox_N_sf"/>
</dbReference>
<organism evidence="10 11">
    <name type="scientific">BD1-7 clade bacterium</name>
    <dbReference type="NCBI Taxonomy" id="2029982"/>
    <lineage>
        <taxon>Bacteria</taxon>
        <taxon>Pseudomonadati</taxon>
        <taxon>Pseudomonadota</taxon>
        <taxon>Gammaproteobacteria</taxon>
        <taxon>Cellvibrionales</taxon>
        <taxon>Spongiibacteraceae</taxon>
        <taxon>BD1-7 clade</taxon>
    </lineage>
</organism>
<dbReference type="AlphaFoldDB" id="A0A5S9QLR9"/>
<name>A0A5S9QLR9_9GAMM</name>
<dbReference type="Pfam" id="PF02770">
    <property type="entry name" value="Acyl-CoA_dh_M"/>
    <property type="match status" value="1"/>
</dbReference>
<evidence type="ECO:0000256" key="2">
    <source>
        <dbReference type="ARBA" id="ARBA00009347"/>
    </source>
</evidence>
<dbReference type="SUPFAM" id="SSF47203">
    <property type="entry name" value="Acyl-CoA dehydrogenase C-terminal domain-like"/>
    <property type="match status" value="1"/>
</dbReference>
<dbReference type="InterPro" id="IPR006091">
    <property type="entry name" value="Acyl-CoA_Oxase/DH_mid-dom"/>
</dbReference>
<keyword evidence="3 6" id="KW-0285">Flavoprotein</keyword>
<dbReference type="Gene3D" id="1.20.140.10">
    <property type="entry name" value="Butyryl-CoA Dehydrogenase, subunit A, domain 3"/>
    <property type="match status" value="1"/>
</dbReference>
<dbReference type="InterPro" id="IPR013786">
    <property type="entry name" value="AcylCoA_DH/ox_N"/>
</dbReference>
<comment type="similarity">
    <text evidence="2 6">Belongs to the acyl-CoA dehydrogenase family.</text>
</comment>
<dbReference type="Pfam" id="PF02771">
    <property type="entry name" value="Acyl-CoA_dh_N"/>
    <property type="match status" value="1"/>
</dbReference>
<evidence type="ECO:0000259" key="9">
    <source>
        <dbReference type="Pfam" id="PF02771"/>
    </source>
</evidence>
<dbReference type="Pfam" id="PF00441">
    <property type="entry name" value="Acyl-CoA_dh_1"/>
    <property type="match status" value="1"/>
</dbReference>
<dbReference type="OrthoDB" id="7053515at2"/>
<evidence type="ECO:0000256" key="4">
    <source>
        <dbReference type="ARBA" id="ARBA00022827"/>
    </source>
</evidence>
<dbReference type="Gene3D" id="2.40.110.10">
    <property type="entry name" value="Butyryl-CoA Dehydrogenase, subunit A, domain 2"/>
    <property type="match status" value="1"/>
</dbReference>
<feature type="domain" description="Acyl-CoA oxidase/dehydrogenase middle" evidence="8">
    <location>
        <begin position="128"/>
        <end position="216"/>
    </location>
</feature>
<dbReference type="GO" id="GO:0003995">
    <property type="term" value="F:acyl-CoA dehydrogenase activity"/>
    <property type="evidence" value="ECO:0007669"/>
    <property type="project" value="TreeGrafter"/>
</dbReference>